<evidence type="ECO:0000313" key="2">
    <source>
        <dbReference type="Proteomes" id="UP001519332"/>
    </source>
</evidence>
<dbReference type="Proteomes" id="UP001519332">
    <property type="component" value="Unassembled WGS sequence"/>
</dbReference>
<dbReference type="PANTHER" id="PTHR11365">
    <property type="entry name" value="5-OXOPROLINASE RELATED"/>
    <property type="match status" value="1"/>
</dbReference>
<protein>
    <recommendedName>
        <fullName evidence="3">Hydantoinase/oxoprolinase</fullName>
    </recommendedName>
</protein>
<evidence type="ECO:0000313" key="1">
    <source>
        <dbReference type="EMBL" id="MBP2319916.1"/>
    </source>
</evidence>
<evidence type="ECO:0008006" key="3">
    <source>
        <dbReference type="Google" id="ProtNLM"/>
    </source>
</evidence>
<sequence length="477" mass="49142">MTGYRLGVALPGNRASAAVLDPDGRLVVALEREIDKLGEFLDAVLAAAVPHGITPAMIEHVIFAVTDLSVLDDLAAETGSWRGWPGRLARVAAVRLGAATTSIPPLALWPQDLRERVAVASTCLSGGAMLDGSDYEPLDIEGLLAFARRISGTVGAVAITGVFSSVTPRHELAAADVLREELGPATAILLSHEFGGIGLIERENATVLQAALTSPTAEEATKLLAAVSRRGMGYAEVFLARGDGTIATLDNAVTHPLSLLGATDTTTAIGASVLAGHRDALVGMTNVDGTLRAVCALTDGVPRMTVGHTKVAGVATGLSVPALVPIFGEIEDGIDRAKDAPGDLPLVLVGPGARDFAQSLRHNLAGTLAVTCPSGAEAAAAVGAAAAPVGGEARRIVPLNSPRLAEIRSAVREAARASAMRAGADPQRVTVVSVDEQPLAYLSEPTVVMRVRACGPPRVGWMTAKTKVVATTREENR</sequence>
<gene>
    <name evidence="1" type="ORF">JOF56_000301</name>
</gene>
<reference evidence="1 2" key="1">
    <citation type="submission" date="2021-03" db="EMBL/GenBank/DDBJ databases">
        <title>Sequencing the genomes of 1000 actinobacteria strains.</title>
        <authorList>
            <person name="Klenk H.-P."/>
        </authorList>
    </citation>
    <scope>NUCLEOTIDE SEQUENCE [LARGE SCALE GENOMIC DNA]</scope>
    <source>
        <strain evidence="1 2">DSM 46670</strain>
    </source>
</reference>
<dbReference type="RefSeq" id="WP_209633631.1">
    <property type="nucleotide sequence ID" value="NZ_JAGINW010000001.1"/>
</dbReference>
<dbReference type="EMBL" id="JAGINW010000001">
    <property type="protein sequence ID" value="MBP2319916.1"/>
    <property type="molecule type" value="Genomic_DNA"/>
</dbReference>
<dbReference type="PANTHER" id="PTHR11365:SF10">
    <property type="entry name" value="HYDANTOINASE_OXOPROLINASE"/>
    <property type="match status" value="1"/>
</dbReference>
<dbReference type="InterPro" id="IPR045079">
    <property type="entry name" value="Oxoprolinase-like"/>
</dbReference>
<name>A0ABS4T7S6_9PSEU</name>
<keyword evidence="2" id="KW-1185">Reference proteome</keyword>
<accession>A0ABS4T7S6</accession>
<proteinExistence type="predicted"/>
<organism evidence="1 2">
    <name type="scientific">Kibdelosporangium banguiense</name>
    <dbReference type="NCBI Taxonomy" id="1365924"/>
    <lineage>
        <taxon>Bacteria</taxon>
        <taxon>Bacillati</taxon>
        <taxon>Actinomycetota</taxon>
        <taxon>Actinomycetes</taxon>
        <taxon>Pseudonocardiales</taxon>
        <taxon>Pseudonocardiaceae</taxon>
        <taxon>Kibdelosporangium</taxon>
    </lineage>
</organism>
<comment type="caution">
    <text evidence="1">The sequence shown here is derived from an EMBL/GenBank/DDBJ whole genome shotgun (WGS) entry which is preliminary data.</text>
</comment>